<dbReference type="Pfam" id="PF00022">
    <property type="entry name" value="Actin"/>
    <property type="match status" value="2"/>
</dbReference>
<dbReference type="PROSITE" id="PS01036">
    <property type="entry name" value="HSP70_3"/>
    <property type="match status" value="1"/>
</dbReference>
<organism evidence="4 7">
    <name type="scientific">Didymodactylos carnosus</name>
    <dbReference type="NCBI Taxonomy" id="1234261"/>
    <lineage>
        <taxon>Eukaryota</taxon>
        <taxon>Metazoa</taxon>
        <taxon>Spiralia</taxon>
        <taxon>Gnathifera</taxon>
        <taxon>Rotifera</taxon>
        <taxon>Eurotatoria</taxon>
        <taxon>Bdelloidea</taxon>
        <taxon>Philodinida</taxon>
        <taxon>Philodinidae</taxon>
        <taxon>Didymodactylos</taxon>
    </lineage>
</organism>
<dbReference type="EMBL" id="CAJOBA010007563">
    <property type="protein sequence ID" value="CAF3805757.1"/>
    <property type="molecule type" value="Genomic_DNA"/>
</dbReference>
<evidence type="ECO:0000256" key="1">
    <source>
        <dbReference type="ARBA" id="ARBA00003520"/>
    </source>
</evidence>
<dbReference type="EMBL" id="CAJNOQ010016734">
    <property type="protein sequence ID" value="CAF1386603.1"/>
    <property type="molecule type" value="Genomic_DNA"/>
</dbReference>
<dbReference type="FunFam" id="3.30.420.40:FF:000058">
    <property type="entry name" value="Putative actin-related protein 5"/>
    <property type="match status" value="1"/>
</dbReference>
<comment type="similarity">
    <text evidence="2">Belongs to the actin family.</text>
</comment>
<evidence type="ECO:0000313" key="3">
    <source>
        <dbReference type="EMBL" id="CAF1037596.1"/>
    </source>
</evidence>
<evidence type="ECO:0000313" key="7">
    <source>
        <dbReference type="Proteomes" id="UP000663829"/>
    </source>
</evidence>
<dbReference type="PROSITE" id="PS00432">
    <property type="entry name" value="ACTINS_2"/>
    <property type="match status" value="1"/>
</dbReference>
<proteinExistence type="inferred from homology"/>
<evidence type="ECO:0000313" key="4">
    <source>
        <dbReference type="EMBL" id="CAF1386603.1"/>
    </source>
</evidence>
<accession>A0A815JZP5</accession>
<protein>
    <recommendedName>
        <fullName evidence="8">Actin</fullName>
    </recommendedName>
</protein>
<dbReference type="PANTHER" id="PTHR11937">
    <property type="entry name" value="ACTIN"/>
    <property type="match status" value="1"/>
</dbReference>
<dbReference type="Gene3D" id="3.30.420.40">
    <property type="match status" value="4"/>
</dbReference>
<comment type="function">
    <text evidence="1">Actins are highly conserved proteins that are involved in various types of cell motility and are ubiquitously expressed in all eukaryotic cells.</text>
</comment>
<dbReference type="PRINTS" id="PR00190">
    <property type="entry name" value="ACTIN"/>
</dbReference>
<dbReference type="Proteomes" id="UP000663829">
    <property type="component" value="Unassembled WGS sequence"/>
</dbReference>
<name>A0A815JZP5_9BILA</name>
<dbReference type="InterPro" id="IPR043129">
    <property type="entry name" value="ATPase_NBD"/>
</dbReference>
<reference evidence="4" key="1">
    <citation type="submission" date="2021-02" db="EMBL/GenBank/DDBJ databases">
        <authorList>
            <person name="Nowell W R."/>
        </authorList>
    </citation>
    <scope>NUCLEOTIDE SEQUENCE</scope>
</reference>
<dbReference type="SUPFAM" id="SSF53067">
    <property type="entry name" value="Actin-like ATPase domain"/>
    <property type="match status" value="2"/>
</dbReference>
<dbReference type="Proteomes" id="UP000677228">
    <property type="component" value="Unassembled WGS sequence"/>
</dbReference>
<dbReference type="FunFam" id="3.30.420.40:FF:000404">
    <property type="entry name" value="Major actin"/>
    <property type="match status" value="1"/>
</dbReference>
<gene>
    <name evidence="4" type="ORF">GPM918_LOCUS32588</name>
    <name evidence="3" type="ORF">OVA965_LOCUS16313</name>
    <name evidence="6" type="ORF">SRO942_LOCUS33259</name>
    <name evidence="5" type="ORF">TMI583_LOCUS16322</name>
</gene>
<sequence length="341" mass="38120">TIKAGFAGDDAPRSVFPSTVGRARHSDAMVDASQKDFYVGNEAQEKRDEHPLLLTERVLNPKSNREEMAKIIFEKFNAPAFYVAVQGVLSCYASGRKTGIVLDSGDGVTQIVPLIEGEILHPEKDKNFEQLNTTHVLSDAALCLDLGGQELTDYLIKLLMERGYTFGTTPERETVWDIKEKYFYVALDFDAEMAKAMQSTEFDKSYELPDGQVITIENEQFRCAEVLFKPMLLGMEEAGIHEAIYNSIMKCDSNIQKHLYGNIVLSGGTTMLPGIADRIKKEITPLAPRTTKIEIIAQPERKHATWIGGAMLAALSTFQAMWISKEEYEEQGPSIVHRKCV</sequence>
<dbReference type="FunFam" id="3.90.640.10:FF:000047">
    <property type="entry name" value="Actin, alpha skeletal muscle"/>
    <property type="match status" value="1"/>
</dbReference>
<dbReference type="InterPro" id="IPR018181">
    <property type="entry name" value="Heat_shock_70_CS"/>
</dbReference>
<evidence type="ECO:0000313" key="5">
    <source>
        <dbReference type="EMBL" id="CAF3805757.1"/>
    </source>
</evidence>
<feature type="non-terminal residue" evidence="4">
    <location>
        <position position="1"/>
    </location>
</feature>
<dbReference type="Proteomes" id="UP000681722">
    <property type="component" value="Unassembled WGS sequence"/>
</dbReference>
<dbReference type="OrthoDB" id="337660at2759"/>
<evidence type="ECO:0008006" key="8">
    <source>
        <dbReference type="Google" id="ProtNLM"/>
    </source>
</evidence>
<comment type="caution">
    <text evidence="4">The sequence shown here is derived from an EMBL/GenBank/DDBJ whole genome shotgun (WGS) entry which is preliminary data.</text>
</comment>
<dbReference type="EMBL" id="CAJOBC010082137">
    <property type="protein sequence ID" value="CAF4281527.1"/>
    <property type="molecule type" value="Genomic_DNA"/>
</dbReference>
<keyword evidence="7" id="KW-1185">Reference proteome</keyword>
<dbReference type="AlphaFoldDB" id="A0A815JZP5"/>
<dbReference type="InterPro" id="IPR004001">
    <property type="entry name" value="Actin_CS"/>
</dbReference>
<evidence type="ECO:0000313" key="6">
    <source>
        <dbReference type="EMBL" id="CAF4281527.1"/>
    </source>
</evidence>
<dbReference type="Gene3D" id="3.90.640.10">
    <property type="entry name" value="Actin, Chain A, domain 4"/>
    <property type="match status" value="1"/>
</dbReference>
<dbReference type="EMBL" id="CAJNOK010007552">
    <property type="protein sequence ID" value="CAF1037596.1"/>
    <property type="molecule type" value="Genomic_DNA"/>
</dbReference>
<dbReference type="SMART" id="SM00268">
    <property type="entry name" value="ACTIN"/>
    <property type="match status" value="1"/>
</dbReference>
<dbReference type="InterPro" id="IPR004000">
    <property type="entry name" value="Actin"/>
</dbReference>
<dbReference type="Proteomes" id="UP000682733">
    <property type="component" value="Unassembled WGS sequence"/>
</dbReference>
<evidence type="ECO:0000256" key="2">
    <source>
        <dbReference type="RuleBase" id="RU000487"/>
    </source>
</evidence>